<organism evidence="10 11">
    <name type="scientific">Paludibaculum fermentans</name>
    <dbReference type="NCBI Taxonomy" id="1473598"/>
    <lineage>
        <taxon>Bacteria</taxon>
        <taxon>Pseudomonadati</taxon>
        <taxon>Acidobacteriota</taxon>
        <taxon>Terriglobia</taxon>
        <taxon>Bryobacterales</taxon>
        <taxon>Bryobacteraceae</taxon>
        <taxon>Paludibaculum</taxon>
    </lineage>
</organism>
<keyword evidence="4 7" id="KW-1133">Transmembrane helix</keyword>
<evidence type="ECO:0000313" key="11">
    <source>
        <dbReference type="Proteomes" id="UP000593892"/>
    </source>
</evidence>
<feature type="transmembrane region" description="Helical" evidence="7">
    <location>
        <begin position="786"/>
        <end position="808"/>
    </location>
</feature>
<evidence type="ECO:0000313" key="10">
    <source>
        <dbReference type="EMBL" id="QOY91810.1"/>
    </source>
</evidence>
<evidence type="ECO:0000256" key="1">
    <source>
        <dbReference type="ARBA" id="ARBA00004651"/>
    </source>
</evidence>
<dbReference type="GO" id="GO:0022857">
    <property type="term" value="F:transmembrane transporter activity"/>
    <property type="evidence" value="ECO:0007669"/>
    <property type="project" value="TreeGrafter"/>
</dbReference>
<dbReference type="RefSeq" id="WP_194453464.1">
    <property type="nucleotide sequence ID" value="NZ_CP063849.1"/>
</dbReference>
<dbReference type="InterPro" id="IPR047928">
    <property type="entry name" value="Perm_prefix_1"/>
</dbReference>
<keyword evidence="11" id="KW-1185">Reference proteome</keyword>
<feature type="transmembrane region" description="Helical" evidence="7">
    <location>
        <begin position="335"/>
        <end position="359"/>
    </location>
</feature>
<dbReference type="Pfam" id="PF12704">
    <property type="entry name" value="MacB_PCD"/>
    <property type="match status" value="2"/>
</dbReference>
<evidence type="ECO:0000256" key="4">
    <source>
        <dbReference type="ARBA" id="ARBA00022989"/>
    </source>
</evidence>
<sequence length="857" mass="92424">MKLRSMWNRRLDEDLQDELRSHIELKAEELEANGIPRDEALLEARRRFGNVTLVAESTRELHVFTGIESIFQDIRYGLRRLRREPGITAAVVVTLGLVIGVNGAIFSAVEAVLLRPLSYPEPDRLLQLYGTTKDSSQDGISIADLEALASVPSLAGIAAEQTQSVNLTGVEEPGRLIGGFVSSSYFGILGVTPVLGRGINAEDEKPNGPGVCVLNYAVWRDRFGSDPSVLGRSLILNNAAHTVVGILPESFRPRHTNAEAWMPVRDYPGYSRDRARTPVFALARLAPGATIQQARAELGGVMLRLAQEYPKTNRDRGVAVSALSEIAVGARRNPLLVLSAAAACILLLGCANIAGLLLAKAVGRKQEIAIRASLGAKTGRLMRQLLTESLLLAGAGGVVGMIFADLGVTMLRVYSPDLVGSTELRLNPQVLAYLAVVAILTGILFGLAPAFNARTQATASLRQRGDTRRRRFQNALVAGQVALALILLIGAGLMGASLRNVAAIEPGFRAERVLTMEYRLAPGKYASASRQATMQYRIVESVASVPGVASAALVGALPFSGNANRISITLPDRPEPLAIGYNPISPGYFRTAGIPLLKGRDFSFADAENSQAVVLVNRTFADRFWAGKDVLGRQIRISTGASASTPVTIVGIVGDVKQFGLAEGNEPQLYRPYAQDPYDFATLVVRTKGDPMELAKSVKQAIWAVERQQSVWKVRTLEYLVDRSYNFLRYITWATVAFAALALLLAALGLYGLLSYTVNQRTAELGIRMAVGATPADVLRLVVRDVLTLTGAGVVTGIVFALWLTRFLQSQVYGVTTTEPAIYLGVAILLLIVALVAAWFPGRRAARLDPVMALRQQ</sequence>
<keyword evidence="3 7" id="KW-0812">Transmembrane</keyword>
<proteinExistence type="inferred from homology"/>
<dbReference type="Pfam" id="PF02687">
    <property type="entry name" value="FtsX"/>
    <property type="match status" value="2"/>
</dbReference>
<reference evidence="10 11" key="1">
    <citation type="submission" date="2020-10" db="EMBL/GenBank/DDBJ databases">
        <title>Complete genome sequence of Paludibaculum fermentans P105T, a facultatively anaerobic acidobacterium capable of dissimilatory Fe(III) reduction.</title>
        <authorList>
            <person name="Dedysh S.N."/>
            <person name="Beletsky A.V."/>
            <person name="Kulichevskaya I.S."/>
            <person name="Mardanov A.V."/>
            <person name="Ravin N.V."/>
        </authorList>
    </citation>
    <scope>NUCLEOTIDE SEQUENCE [LARGE SCALE GENOMIC DNA]</scope>
    <source>
        <strain evidence="10 11">P105</strain>
    </source>
</reference>
<dbReference type="GO" id="GO:0005886">
    <property type="term" value="C:plasma membrane"/>
    <property type="evidence" value="ECO:0007669"/>
    <property type="project" value="UniProtKB-SubCell"/>
</dbReference>
<feature type="transmembrane region" description="Helical" evidence="7">
    <location>
        <begin position="431"/>
        <end position="453"/>
    </location>
</feature>
<dbReference type="NCBIfam" id="TIGR03434">
    <property type="entry name" value="ADOP"/>
    <property type="match status" value="1"/>
</dbReference>
<keyword evidence="2" id="KW-1003">Cell membrane</keyword>
<dbReference type="PANTHER" id="PTHR30572">
    <property type="entry name" value="MEMBRANE COMPONENT OF TRANSPORTER-RELATED"/>
    <property type="match status" value="1"/>
</dbReference>
<evidence type="ECO:0000256" key="6">
    <source>
        <dbReference type="ARBA" id="ARBA00038076"/>
    </source>
</evidence>
<dbReference type="NCBIfam" id="NF038403">
    <property type="entry name" value="perm_prefix_1"/>
    <property type="match status" value="1"/>
</dbReference>
<feature type="domain" description="MacB-like periplasmic core" evidence="9">
    <location>
        <begin position="91"/>
        <end position="298"/>
    </location>
</feature>
<dbReference type="InterPro" id="IPR050250">
    <property type="entry name" value="Macrolide_Exporter_MacB"/>
</dbReference>
<feature type="domain" description="MacB-like periplasmic core" evidence="9">
    <location>
        <begin position="477"/>
        <end position="690"/>
    </location>
</feature>
<dbReference type="InterPro" id="IPR017800">
    <property type="entry name" value="ADOP"/>
</dbReference>
<evidence type="ECO:0000256" key="2">
    <source>
        <dbReference type="ARBA" id="ARBA00022475"/>
    </source>
</evidence>
<dbReference type="Proteomes" id="UP000593892">
    <property type="component" value="Chromosome"/>
</dbReference>
<dbReference type="AlphaFoldDB" id="A0A7S7SQ36"/>
<feature type="domain" description="ABC3 transporter permease C-terminal" evidence="8">
    <location>
        <begin position="737"/>
        <end position="850"/>
    </location>
</feature>
<feature type="transmembrane region" description="Helical" evidence="7">
    <location>
        <begin position="474"/>
        <end position="496"/>
    </location>
</feature>
<feature type="transmembrane region" description="Helical" evidence="7">
    <location>
        <begin position="820"/>
        <end position="840"/>
    </location>
</feature>
<comment type="similarity">
    <text evidence="6">Belongs to the ABC-4 integral membrane protein family.</text>
</comment>
<comment type="subcellular location">
    <subcellularLocation>
        <location evidence="1">Cell membrane</location>
        <topology evidence="1">Multi-pass membrane protein</topology>
    </subcellularLocation>
</comment>
<feature type="domain" description="ABC3 transporter permease C-terminal" evidence="8">
    <location>
        <begin position="341"/>
        <end position="456"/>
    </location>
</feature>
<gene>
    <name evidence="10" type="ORF">IRI77_18275</name>
</gene>
<protein>
    <submittedName>
        <fullName evidence="10">ABC transporter permease</fullName>
    </submittedName>
</protein>
<dbReference type="InterPro" id="IPR025857">
    <property type="entry name" value="MacB_PCD"/>
</dbReference>
<feature type="transmembrane region" description="Helical" evidence="7">
    <location>
        <begin position="730"/>
        <end position="754"/>
    </location>
</feature>
<feature type="transmembrane region" description="Helical" evidence="7">
    <location>
        <begin position="390"/>
        <end position="411"/>
    </location>
</feature>
<dbReference type="EMBL" id="CP063849">
    <property type="protein sequence ID" value="QOY91810.1"/>
    <property type="molecule type" value="Genomic_DNA"/>
</dbReference>
<keyword evidence="5 7" id="KW-0472">Membrane</keyword>
<evidence type="ECO:0000256" key="3">
    <source>
        <dbReference type="ARBA" id="ARBA00022692"/>
    </source>
</evidence>
<name>A0A7S7SQ36_PALFE</name>
<dbReference type="PANTHER" id="PTHR30572:SF4">
    <property type="entry name" value="ABC TRANSPORTER PERMEASE YTRF"/>
    <property type="match status" value="1"/>
</dbReference>
<evidence type="ECO:0000259" key="9">
    <source>
        <dbReference type="Pfam" id="PF12704"/>
    </source>
</evidence>
<accession>A0A7S7SQ36</accession>
<evidence type="ECO:0000259" key="8">
    <source>
        <dbReference type="Pfam" id="PF02687"/>
    </source>
</evidence>
<feature type="transmembrane region" description="Helical" evidence="7">
    <location>
        <begin position="87"/>
        <end position="109"/>
    </location>
</feature>
<evidence type="ECO:0000256" key="7">
    <source>
        <dbReference type="SAM" id="Phobius"/>
    </source>
</evidence>
<dbReference type="KEGG" id="pfer:IRI77_18275"/>
<dbReference type="InterPro" id="IPR003838">
    <property type="entry name" value="ABC3_permease_C"/>
</dbReference>
<evidence type="ECO:0000256" key="5">
    <source>
        <dbReference type="ARBA" id="ARBA00023136"/>
    </source>
</evidence>